<feature type="compositionally biased region" description="Pro residues" evidence="1">
    <location>
        <begin position="174"/>
        <end position="184"/>
    </location>
</feature>
<dbReference type="Pfam" id="PF13763">
    <property type="entry name" value="DUF4167"/>
    <property type="match status" value="1"/>
</dbReference>
<dbReference type="Proteomes" id="UP000246085">
    <property type="component" value="Chromosome BRAD3257"/>
</dbReference>
<dbReference type="InterPro" id="IPR025430">
    <property type="entry name" value="DUF4167"/>
</dbReference>
<dbReference type="EMBL" id="LS398110">
    <property type="protein sequence ID" value="SPP91721.1"/>
    <property type="molecule type" value="Genomic_DNA"/>
</dbReference>
<accession>A0A2U3PRD9</accession>
<dbReference type="AlphaFoldDB" id="A0A2U3PRD9"/>
<accession>A0A4Q0QSN4</accession>
<dbReference type="KEGG" id="bvz:BRAD3257_0557"/>
<feature type="compositionally biased region" description="Gly residues" evidence="1">
    <location>
        <begin position="211"/>
        <end position="223"/>
    </location>
</feature>
<evidence type="ECO:0000313" key="3">
    <source>
        <dbReference type="EMBL" id="MBP0114491.1"/>
    </source>
</evidence>
<dbReference type="RefSeq" id="WP_122400529.1">
    <property type="nucleotide sequence ID" value="NZ_JAGIKT010000065.1"/>
</dbReference>
<protein>
    <submittedName>
        <fullName evidence="3">DUF4167 domain-containing protein</fullName>
    </submittedName>
</protein>
<feature type="domain" description="DUF4167" evidence="2">
    <location>
        <begin position="9"/>
        <end position="86"/>
    </location>
</feature>
<dbReference type="Proteomes" id="UP000669317">
    <property type="component" value="Unassembled WGS sequence"/>
</dbReference>
<name>A0A2U3PRD9_9BRAD</name>
<feature type="compositionally biased region" description="Low complexity" evidence="1">
    <location>
        <begin position="1"/>
        <end position="24"/>
    </location>
</feature>
<feature type="compositionally biased region" description="Basic and acidic residues" evidence="1">
    <location>
        <begin position="131"/>
        <end position="148"/>
    </location>
</feature>
<evidence type="ECO:0000313" key="6">
    <source>
        <dbReference type="Proteomes" id="UP000669317"/>
    </source>
</evidence>
<evidence type="ECO:0000313" key="5">
    <source>
        <dbReference type="Proteomes" id="UP000246085"/>
    </source>
</evidence>
<evidence type="ECO:0000256" key="1">
    <source>
        <dbReference type="SAM" id="MobiDB-lite"/>
    </source>
</evidence>
<gene>
    <name evidence="4" type="ORF">BRAD3257_0557</name>
    <name evidence="3" type="ORF">JWS04_26170</name>
</gene>
<keyword evidence="6" id="KW-1185">Reference proteome</keyword>
<feature type="region of interest" description="Disordered" evidence="1">
    <location>
        <begin position="88"/>
        <end position="254"/>
    </location>
</feature>
<organism evidence="4 5">
    <name type="scientific">Bradyrhizobium vignae</name>
    <dbReference type="NCBI Taxonomy" id="1549949"/>
    <lineage>
        <taxon>Bacteria</taxon>
        <taxon>Pseudomonadati</taxon>
        <taxon>Pseudomonadota</taxon>
        <taxon>Alphaproteobacteria</taxon>
        <taxon>Hyphomicrobiales</taxon>
        <taxon>Nitrobacteraceae</taxon>
        <taxon>Bradyrhizobium</taxon>
    </lineage>
</organism>
<reference evidence="4 5" key="1">
    <citation type="submission" date="2018-03" db="EMBL/GenBank/DDBJ databases">
        <authorList>
            <person name="Gully D."/>
        </authorList>
    </citation>
    <scope>NUCLEOTIDE SEQUENCE [LARGE SCALE GENOMIC DNA]</scope>
    <source>
        <strain evidence="4">ORS3257</strain>
    </source>
</reference>
<feature type="compositionally biased region" description="Basic and acidic residues" evidence="1">
    <location>
        <begin position="159"/>
        <end position="171"/>
    </location>
</feature>
<sequence>MRNGQNKQRMRNRNNNNNNRRGQNPMTRVYESNGPDIKIRGTASHIAEKYLQLARDARSSGDPVAAENYYQHAEHYFRLIAAAQEQFRQNQQPRGDEPISSSDDGEDDGENFSAFGQEPGFVPQPQQQPFMRDRDGQRDHHQRDHQPRDNQQPYQRDNQQPREHRERDHRPQPQYQPQPQPANQPQPVIADAGGVDRLPSFITGAQPQVNGGQGGFEGGGGGERYPRRRRRPHGPRPEREAAPAASSDEVAPGE</sequence>
<proteinExistence type="predicted"/>
<dbReference type="OrthoDB" id="9816310at2"/>
<evidence type="ECO:0000313" key="4">
    <source>
        <dbReference type="EMBL" id="SPP91721.1"/>
    </source>
</evidence>
<reference evidence="3 6" key="2">
    <citation type="submission" date="2021-03" db="EMBL/GenBank/DDBJ databases">
        <title>Genome Sequence of Bradyrhizobium vignae strain ISRA400.</title>
        <authorList>
            <person name="Tisa L.S."/>
            <person name="Svistoonoff S."/>
            <person name="Hocher V."/>
            <person name="Fall S."/>
            <person name="Zaiya A."/>
            <person name="Naing D."/>
            <person name="Niang N."/>
            <person name="Diouf A."/>
            <person name="Dasylva M.C."/>
            <person name="Toure O."/>
            <person name="Gueye M."/>
            <person name="Gully D."/>
            <person name="Tisseyre P."/>
            <person name="Simpson S."/>
            <person name="Morris K."/>
            <person name="Thomas W.K."/>
        </authorList>
    </citation>
    <scope>NUCLEOTIDE SEQUENCE [LARGE SCALE GENOMIC DNA]</scope>
    <source>
        <strain evidence="3 6">ISRA400</strain>
    </source>
</reference>
<dbReference type="EMBL" id="JAGIKT010000065">
    <property type="protein sequence ID" value="MBP0114491.1"/>
    <property type="molecule type" value="Genomic_DNA"/>
</dbReference>
<feature type="region of interest" description="Disordered" evidence="1">
    <location>
        <begin position="1"/>
        <end position="36"/>
    </location>
</feature>
<evidence type="ECO:0000259" key="2">
    <source>
        <dbReference type="Pfam" id="PF13763"/>
    </source>
</evidence>